<gene>
    <name evidence="3" type="ORF">BCY86_07550</name>
</gene>
<organism evidence="3 4">
    <name type="scientific">Pajaroellobacter abortibovis</name>
    <dbReference type="NCBI Taxonomy" id="1882918"/>
    <lineage>
        <taxon>Bacteria</taxon>
        <taxon>Pseudomonadati</taxon>
        <taxon>Myxococcota</taxon>
        <taxon>Polyangia</taxon>
        <taxon>Polyangiales</taxon>
        <taxon>Polyangiaceae</taxon>
    </lineage>
</organism>
<dbReference type="SMART" id="SM00899">
    <property type="entry name" value="FeoA"/>
    <property type="match status" value="1"/>
</dbReference>
<name>A0A1L6MYI2_9BACT</name>
<dbReference type="SUPFAM" id="SSF50037">
    <property type="entry name" value="C-terminal domain of transcriptional repressors"/>
    <property type="match status" value="1"/>
</dbReference>
<dbReference type="RefSeq" id="WP_075277215.1">
    <property type="nucleotide sequence ID" value="NZ_CP016908.1"/>
</dbReference>
<evidence type="ECO:0000313" key="3">
    <source>
        <dbReference type="EMBL" id="APS00546.1"/>
    </source>
</evidence>
<dbReference type="InterPro" id="IPR008988">
    <property type="entry name" value="Transcriptional_repressor_C"/>
</dbReference>
<dbReference type="Gene3D" id="2.30.30.90">
    <property type="match status" value="1"/>
</dbReference>
<evidence type="ECO:0000256" key="1">
    <source>
        <dbReference type="ARBA" id="ARBA00023004"/>
    </source>
</evidence>
<evidence type="ECO:0000313" key="4">
    <source>
        <dbReference type="Proteomes" id="UP000185544"/>
    </source>
</evidence>
<dbReference type="Proteomes" id="UP000185544">
    <property type="component" value="Chromosome"/>
</dbReference>
<sequence length="126" mass="13532">MYAVAPSSWLTSTLSLIGIPVHTPVLVINFNLEEQIKARLSALGVVKGIRLVVLRRAMLGGPLHVRLDMGAELAIDASVAKGVVVQQQTGSDSSEQLEQRAFFGWRKQLASPEAKEIGVVVAGIMQ</sequence>
<proteinExistence type="predicted"/>
<dbReference type="AlphaFoldDB" id="A0A1L6MYI2"/>
<keyword evidence="1" id="KW-0408">Iron</keyword>
<protein>
    <recommendedName>
        <fullName evidence="2">Ferrous iron transporter FeoA-like domain-containing protein</fullName>
    </recommendedName>
</protein>
<dbReference type="InterPro" id="IPR007167">
    <property type="entry name" value="Fe-transptr_FeoA-like"/>
</dbReference>
<dbReference type="Pfam" id="PF04023">
    <property type="entry name" value="FeoA"/>
    <property type="match status" value="1"/>
</dbReference>
<dbReference type="InterPro" id="IPR038157">
    <property type="entry name" value="FeoA_core_dom"/>
</dbReference>
<evidence type="ECO:0000259" key="2">
    <source>
        <dbReference type="SMART" id="SM00899"/>
    </source>
</evidence>
<keyword evidence="4" id="KW-1185">Reference proteome</keyword>
<reference evidence="3 4" key="1">
    <citation type="submission" date="2016-08" db="EMBL/GenBank/DDBJ databases">
        <title>Identification and validation of antigenic proteins from Pajaroellobacter abortibovis using de-novo genome sequence assembly and reverse vaccinology.</title>
        <authorList>
            <person name="Welly B.T."/>
            <person name="Miller M.R."/>
            <person name="Stott J.L."/>
            <person name="Blanchard M.T."/>
            <person name="Islas-Trejo A.D."/>
            <person name="O'Rourke S.M."/>
            <person name="Young A.E."/>
            <person name="Medrano J.F."/>
            <person name="Van Eenennaam A.L."/>
        </authorList>
    </citation>
    <scope>NUCLEOTIDE SEQUENCE [LARGE SCALE GENOMIC DNA]</scope>
    <source>
        <strain evidence="3 4">BTF92-0548A/99-0131</strain>
    </source>
</reference>
<dbReference type="STRING" id="1882918.BCY86_07550"/>
<dbReference type="EMBL" id="CP016908">
    <property type="protein sequence ID" value="APS00546.1"/>
    <property type="molecule type" value="Genomic_DNA"/>
</dbReference>
<dbReference type="GO" id="GO:0046914">
    <property type="term" value="F:transition metal ion binding"/>
    <property type="evidence" value="ECO:0007669"/>
    <property type="project" value="InterPro"/>
</dbReference>
<accession>A0A1L6MYI2</accession>
<feature type="domain" description="Ferrous iron transporter FeoA-like" evidence="2">
    <location>
        <begin position="14"/>
        <end position="87"/>
    </location>
</feature>
<dbReference type="OrthoDB" id="7916291at2"/>
<dbReference type="KEGG" id="pabo:BCY86_07550"/>